<organism evidence="1 2">
    <name type="scientific">Sulfuricaulis limicola</name>
    <dbReference type="NCBI Taxonomy" id="1620215"/>
    <lineage>
        <taxon>Bacteria</taxon>
        <taxon>Pseudomonadati</taxon>
        <taxon>Pseudomonadota</taxon>
        <taxon>Gammaproteobacteria</taxon>
        <taxon>Acidiferrobacterales</taxon>
        <taxon>Acidiferrobacteraceae</taxon>
        <taxon>Sulfuricaulis</taxon>
    </lineage>
</organism>
<keyword evidence="2" id="KW-1185">Reference proteome</keyword>
<reference evidence="1 2" key="1">
    <citation type="submission" date="2015-05" db="EMBL/GenBank/DDBJ databases">
        <title>Complete genome sequence of a sulfur-oxidizing gammaproteobacterium strain HA5.</title>
        <authorList>
            <person name="Miura A."/>
            <person name="Kojima H."/>
            <person name="Fukui M."/>
        </authorList>
    </citation>
    <scope>NUCLEOTIDE SEQUENCE [LARGE SCALE GENOMIC DNA]</scope>
    <source>
        <strain evidence="1 2">HA5</strain>
    </source>
</reference>
<protein>
    <submittedName>
        <fullName evidence="1">Addiction module antitoxin</fullName>
    </submittedName>
</protein>
<dbReference type="NCBIfam" id="TIGR02684">
    <property type="entry name" value="dnstrm_HI1420"/>
    <property type="match status" value="1"/>
</dbReference>
<dbReference type="InParanoid" id="A0A1B4XG41"/>
<gene>
    <name evidence="1" type="ORF">SCL_1440</name>
</gene>
<name>A0A1B4XG41_9GAMM</name>
<dbReference type="RefSeq" id="WP_096360570.1">
    <property type="nucleotide sequence ID" value="NZ_AP014879.1"/>
</dbReference>
<dbReference type="AlphaFoldDB" id="A0A1B4XG41"/>
<proteinExistence type="predicted"/>
<dbReference type="Pfam" id="PF21716">
    <property type="entry name" value="dnstrm_HI1420"/>
    <property type="match status" value="1"/>
</dbReference>
<dbReference type="Gene3D" id="1.10.260.40">
    <property type="entry name" value="lambda repressor-like DNA-binding domains"/>
    <property type="match status" value="1"/>
</dbReference>
<dbReference type="PANTHER" id="PTHR40275:SF1">
    <property type="entry name" value="SSL7038 PROTEIN"/>
    <property type="match status" value="1"/>
</dbReference>
<evidence type="ECO:0000313" key="2">
    <source>
        <dbReference type="Proteomes" id="UP000243180"/>
    </source>
</evidence>
<dbReference type="Proteomes" id="UP000243180">
    <property type="component" value="Chromosome"/>
</dbReference>
<dbReference type="KEGG" id="slim:SCL_1440"/>
<dbReference type="OrthoDB" id="9798416at2"/>
<dbReference type="InterPro" id="IPR010982">
    <property type="entry name" value="Lambda_DNA-bd_dom_sf"/>
</dbReference>
<dbReference type="EMBL" id="AP014879">
    <property type="protein sequence ID" value="BAV33751.1"/>
    <property type="molecule type" value="Genomic_DNA"/>
</dbReference>
<dbReference type="SUPFAM" id="SSF47413">
    <property type="entry name" value="lambda repressor-like DNA-binding domains"/>
    <property type="match status" value="1"/>
</dbReference>
<dbReference type="InterPro" id="IPR014057">
    <property type="entry name" value="HI1420"/>
</dbReference>
<evidence type="ECO:0000313" key="1">
    <source>
        <dbReference type="EMBL" id="BAV33751.1"/>
    </source>
</evidence>
<dbReference type="PANTHER" id="PTHR40275">
    <property type="entry name" value="SSL7038 PROTEIN"/>
    <property type="match status" value="1"/>
</dbReference>
<dbReference type="GO" id="GO:0003677">
    <property type="term" value="F:DNA binding"/>
    <property type="evidence" value="ECO:0007669"/>
    <property type="project" value="InterPro"/>
</dbReference>
<sequence length="96" mass="10362">MKSVPFKTSDHLKTRKDIVAYLNAALEDGEPAVLLEALRNVAQAKGGIAALAKTAGVSRESLYRTLSRRGNPKIDTVMALLRAMGLKLSIDQRKAA</sequence>
<accession>A0A1B4XG41</accession>